<reference evidence="3 4" key="1">
    <citation type="submission" date="2017-10" db="EMBL/GenBank/DDBJ databases">
        <title>The draft genome sequence of Lewinella nigricans NBRC 102662.</title>
        <authorList>
            <person name="Wang K."/>
        </authorList>
    </citation>
    <scope>NUCLEOTIDE SEQUENCE [LARGE SCALE GENOMIC DNA]</scope>
    <source>
        <strain evidence="3 4">NBRC 102662</strain>
    </source>
</reference>
<dbReference type="Gene3D" id="2.60.40.3080">
    <property type="match status" value="1"/>
</dbReference>
<gene>
    <name evidence="3" type="ORF">CRP01_41685</name>
</gene>
<name>A0A2D0MWD6_FLAN2</name>
<dbReference type="InterPro" id="IPR047589">
    <property type="entry name" value="DUF11_rpt"/>
</dbReference>
<feature type="non-terminal residue" evidence="3">
    <location>
        <position position="1"/>
    </location>
</feature>
<feature type="region of interest" description="Disordered" evidence="1">
    <location>
        <begin position="329"/>
        <end position="373"/>
    </location>
</feature>
<feature type="region of interest" description="Disordered" evidence="1">
    <location>
        <begin position="202"/>
        <end position="234"/>
    </location>
</feature>
<feature type="compositionally biased region" description="Acidic residues" evidence="1">
    <location>
        <begin position="204"/>
        <end position="227"/>
    </location>
</feature>
<dbReference type="RefSeq" id="WP_143473780.1">
    <property type="nucleotide sequence ID" value="NZ_PDUD01000121.1"/>
</dbReference>
<dbReference type="Proteomes" id="UP000223913">
    <property type="component" value="Unassembled WGS sequence"/>
</dbReference>
<evidence type="ECO:0000313" key="4">
    <source>
        <dbReference type="Proteomes" id="UP000223913"/>
    </source>
</evidence>
<dbReference type="InterPro" id="IPR001434">
    <property type="entry name" value="OmcB-like_DUF11"/>
</dbReference>
<feature type="compositionally biased region" description="Acidic residues" evidence="1">
    <location>
        <begin position="330"/>
        <end position="353"/>
    </location>
</feature>
<dbReference type="EMBL" id="PDUD01000121">
    <property type="protein sequence ID" value="PHN00545.1"/>
    <property type="molecule type" value="Genomic_DNA"/>
</dbReference>
<protein>
    <recommendedName>
        <fullName evidence="2">DUF11 domain-containing protein</fullName>
    </recommendedName>
</protein>
<proteinExistence type="predicted"/>
<dbReference type="InterPro" id="IPR051172">
    <property type="entry name" value="Chlamydia_OmcB"/>
</dbReference>
<feature type="region of interest" description="Disordered" evidence="1">
    <location>
        <begin position="75"/>
        <end position="107"/>
    </location>
</feature>
<sequence length="373" mass="38461">DVIFTISVTNDGPSVATGVTVTDNLPSGYSFVSSDGDYVGGLWTIGTIGIGETVTLNITATVLASGDYFNVSEVTTANEDDTDSTPNNDDGDQSEDDEDNADTNPNPVIDLSLVKTVSDATPNVGDDVIFTISVTNDGPSVATGVTVTDNLPSGYSFVSSDGDYVGGLWTIGTIGIGETVTLNITATVLASGDYFNVAEVTTANEDDVDSTPNNDDGDQSEDDEDNAETNPNPVIDLSLVKTVSDATPNVGDDVIFTISVTNDGPSVATGVTVTDNLPSGYSFVSSDGDYVGGLWTIGTIGIGETVTLNITATVLASGDYFNVAEVTTANEDDVDSTPNNDDGDQSEDDEDNAETNPNPVIDLSLVKTVSDAT</sequence>
<evidence type="ECO:0000259" key="2">
    <source>
        <dbReference type="Pfam" id="PF01345"/>
    </source>
</evidence>
<feature type="domain" description="DUF11" evidence="2">
    <location>
        <begin position="110"/>
        <end position="215"/>
    </location>
</feature>
<evidence type="ECO:0000256" key="1">
    <source>
        <dbReference type="SAM" id="MobiDB-lite"/>
    </source>
</evidence>
<dbReference type="PANTHER" id="PTHR34819">
    <property type="entry name" value="LARGE CYSTEINE-RICH PERIPLASMIC PROTEIN OMCB"/>
    <property type="match status" value="1"/>
</dbReference>
<evidence type="ECO:0000313" key="3">
    <source>
        <dbReference type="EMBL" id="PHN00545.1"/>
    </source>
</evidence>
<accession>A0A2D0MWD6</accession>
<feature type="non-terminal residue" evidence="3">
    <location>
        <position position="373"/>
    </location>
</feature>
<dbReference type="PANTHER" id="PTHR34819:SF3">
    <property type="entry name" value="CELL SURFACE PROTEIN"/>
    <property type="match status" value="1"/>
</dbReference>
<dbReference type="Pfam" id="PF01345">
    <property type="entry name" value="DUF11"/>
    <property type="match status" value="3"/>
</dbReference>
<comment type="caution">
    <text evidence="3">The sequence shown here is derived from an EMBL/GenBank/DDBJ whole genome shotgun (WGS) entry which is preliminary data.</text>
</comment>
<dbReference type="NCBIfam" id="TIGR01451">
    <property type="entry name" value="B_ant_repeat"/>
    <property type="match status" value="3"/>
</dbReference>
<dbReference type="Gene3D" id="2.60.40.10">
    <property type="entry name" value="Immunoglobulins"/>
    <property type="match status" value="1"/>
</dbReference>
<dbReference type="InterPro" id="IPR013783">
    <property type="entry name" value="Ig-like_fold"/>
</dbReference>
<feature type="domain" description="DUF11" evidence="2">
    <location>
        <begin position="2"/>
        <end position="89"/>
    </location>
</feature>
<dbReference type="OrthoDB" id="9816593at2"/>
<feature type="compositionally biased region" description="Acidic residues" evidence="1">
    <location>
        <begin position="78"/>
        <end position="101"/>
    </location>
</feature>
<organism evidence="3 4">
    <name type="scientific">Flavilitoribacter nigricans (strain ATCC 23147 / DSM 23189 / NBRC 102662 / NCIMB 1420 / SS-2)</name>
    <name type="common">Lewinella nigricans</name>
    <dbReference type="NCBI Taxonomy" id="1122177"/>
    <lineage>
        <taxon>Bacteria</taxon>
        <taxon>Pseudomonadati</taxon>
        <taxon>Bacteroidota</taxon>
        <taxon>Saprospiria</taxon>
        <taxon>Saprospirales</taxon>
        <taxon>Lewinellaceae</taxon>
        <taxon>Flavilitoribacter</taxon>
    </lineage>
</organism>
<dbReference type="AlphaFoldDB" id="A0A2D0MWD6"/>
<feature type="domain" description="DUF11" evidence="2">
    <location>
        <begin position="236"/>
        <end position="341"/>
    </location>
</feature>
<keyword evidence="4" id="KW-1185">Reference proteome</keyword>